<reference evidence="2" key="1">
    <citation type="journal article" date="2021" name="PeerJ">
        <title>Extensive microbial diversity within the chicken gut microbiome revealed by metagenomics and culture.</title>
        <authorList>
            <person name="Gilroy R."/>
            <person name="Ravi A."/>
            <person name="Getino M."/>
            <person name="Pursley I."/>
            <person name="Horton D.L."/>
            <person name="Alikhan N.F."/>
            <person name="Baker D."/>
            <person name="Gharbi K."/>
            <person name="Hall N."/>
            <person name="Watson M."/>
            <person name="Adriaenssens E.M."/>
            <person name="Foster-Nyarko E."/>
            <person name="Jarju S."/>
            <person name="Secka A."/>
            <person name="Antonio M."/>
            <person name="Oren A."/>
            <person name="Chaudhuri R.R."/>
            <person name="La Ragione R."/>
            <person name="Hildebrand F."/>
            <person name="Pallen M.J."/>
        </authorList>
    </citation>
    <scope>NUCLEOTIDE SEQUENCE</scope>
    <source>
        <strain evidence="2">ChiGjej3B3-7470</strain>
    </source>
</reference>
<dbReference type="PANTHER" id="PTHR34595">
    <property type="entry name" value="BLR5612 PROTEIN"/>
    <property type="match status" value="1"/>
</dbReference>
<organism evidence="2 3">
    <name type="scientific">Tessaracoccus flavescens</name>
    <dbReference type="NCBI Taxonomy" id="399497"/>
    <lineage>
        <taxon>Bacteria</taxon>
        <taxon>Bacillati</taxon>
        <taxon>Actinomycetota</taxon>
        <taxon>Actinomycetes</taxon>
        <taxon>Propionibacteriales</taxon>
        <taxon>Propionibacteriaceae</taxon>
        <taxon>Tessaracoccus</taxon>
    </lineage>
</organism>
<feature type="domain" description="DUF403" evidence="1">
    <location>
        <begin position="1"/>
        <end position="293"/>
    </location>
</feature>
<gene>
    <name evidence="2" type="ORF">K8V15_10005</name>
</gene>
<name>A0A921ERU6_9ACTN</name>
<sequence length="306" mass="34142">MLSRIADSLFWIGRYLERAEDTCRIVEVHLNQRFDDPSDDPSQGARDLLLLMGREPRDEEPDILEELCYDEKSPVSFLNALGSARESARRARETVPTEVWESINTTWLAGKGGRLQRMRPASMFKFVRERCAVIAGLADSTMSHDEGWLFFTLGRSIERIDMTSRLLSTPALAANTQRAWDHVLSGCGAHHAFVQRYGALASDRDAAEFLILDRLFPRSLLYTLNTAQVALRQLGPTNLRIRPDDAAARLLGAAKANLEFMPPDEILSDLPEEMAKLQMVCSQTTGAIAHRYFEGSAAAEWVGGAS</sequence>
<dbReference type="InterPro" id="IPR051680">
    <property type="entry name" value="ATP-dep_Glu-Cys_Ligase-2"/>
</dbReference>
<accession>A0A921ERU6</accession>
<reference evidence="2" key="2">
    <citation type="submission" date="2021-09" db="EMBL/GenBank/DDBJ databases">
        <authorList>
            <person name="Gilroy R."/>
        </authorList>
    </citation>
    <scope>NUCLEOTIDE SEQUENCE</scope>
    <source>
        <strain evidence="2">ChiGjej3B3-7470</strain>
    </source>
</reference>
<evidence type="ECO:0000313" key="2">
    <source>
        <dbReference type="EMBL" id="HJE52285.1"/>
    </source>
</evidence>
<evidence type="ECO:0000313" key="3">
    <source>
        <dbReference type="Proteomes" id="UP000712713"/>
    </source>
</evidence>
<evidence type="ECO:0000259" key="1">
    <source>
        <dbReference type="Pfam" id="PF04168"/>
    </source>
</evidence>
<dbReference type="InterPro" id="IPR007296">
    <property type="entry name" value="DUF403"/>
</dbReference>
<proteinExistence type="predicted"/>
<dbReference type="EMBL" id="DYZF01000251">
    <property type="protein sequence ID" value="HJE52285.1"/>
    <property type="molecule type" value="Genomic_DNA"/>
</dbReference>
<dbReference type="PANTHER" id="PTHR34595:SF7">
    <property type="entry name" value="SLL1039 PROTEIN"/>
    <property type="match status" value="1"/>
</dbReference>
<comment type="caution">
    <text evidence="2">The sequence shown here is derived from an EMBL/GenBank/DDBJ whole genome shotgun (WGS) entry which is preliminary data.</text>
</comment>
<dbReference type="Pfam" id="PF04168">
    <property type="entry name" value="Alpha-E"/>
    <property type="match status" value="1"/>
</dbReference>
<protein>
    <submittedName>
        <fullName evidence="2">Alpha-E domain-containing protein</fullName>
    </submittedName>
</protein>
<dbReference type="AlphaFoldDB" id="A0A921ERU6"/>
<dbReference type="Proteomes" id="UP000712713">
    <property type="component" value="Unassembled WGS sequence"/>
</dbReference>